<dbReference type="GO" id="GO:0070967">
    <property type="term" value="F:coenzyme F420 binding"/>
    <property type="evidence" value="ECO:0007669"/>
    <property type="project" value="TreeGrafter"/>
</dbReference>
<dbReference type="Proteomes" id="UP000481583">
    <property type="component" value="Unassembled WGS sequence"/>
</dbReference>
<comment type="similarity">
    <text evidence="1">Belongs to the F420H(2)-dependent quinone reductase family.</text>
</comment>
<dbReference type="AlphaFoldDB" id="A0A6G4TYD7"/>
<accession>A0A6G4TYD7</accession>
<evidence type="ECO:0000256" key="1">
    <source>
        <dbReference type="ARBA" id="ARBA00008710"/>
    </source>
</evidence>
<dbReference type="PANTHER" id="PTHR39428">
    <property type="entry name" value="F420H(2)-DEPENDENT QUINONE REDUCTASE RV1261C"/>
    <property type="match status" value="1"/>
</dbReference>
<evidence type="ECO:0000256" key="2">
    <source>
        <dbReference type="ARBA" id="ARBA00049106"/>
    </source>
</evidence>
<dbReference type="GO" id="GO:0005886">
    <property type="term" value="C:plasma membrane"/>
    <property type="evidence" value="ECO:0007669"/>
    <property type="project" value="TreeGrafter"/>
</dbReference>
<comment type="catalytic activity">
    <reaction evidence="2">
        <text>oxidized coenzyme F420-(gamma-L-Glu)(n) + a quinol + H(+) = reduced coenzyme F420-(gamma-L-Glu)(n) + a quinone</text>
        <dbReference type="Rhea" id="RHEA:39663"/>
        <dbReference type="Rhea" id="RHEA-COMP:12939"/>
        <dbReference type="Rhea" id="RHEA-COMP:14378"/>
        <dbReference type="ChEBI" id="CHEBI:15378"/>
        <dbReference type="ChEBI" id="CHEBI:24646"/>
        <dbReference type="ChEBI" id="CHEBI:132124"/>
        <dbReference type="ChEBI" id="CHEBI:133980"/>
        <dbReference type="ChEBI" id="CHEBI:139511"/>
    </reaction>
</comment>
<name>A0A6G4TYD7_9ACTN</name>
<dbReference type="EMBL" id="JAAKZV010000049">
    <property type="protein sequence ID" value="NGN64995.1"/>
    <property type="molecule type" value="Genomic_DNA"/>
</dbReference>
<organism evidence="3 4">
    <name type="scientific">Streptomyces coryli</name>
    <dbReference type="NCBI Taxonomy" id="1128680"/>
    <lineage>
        <taxon>Bacteria</taxon>
        <taxon>Bacillati</taxon>
        <taxon>Actinomycetota</taxon>
        <taxon>Actinomycetes</taxon>
        <taxon>Kitasatosporales</taxon>
        <taxon>Streptomycetaceae</taxon>
        <taxon>Streptomyces</taxon>
    </lineage>
</organism>
<keyword evidence="4" id="KW-1185">Reference proteome</keyword>
<protein>
    <submittedName>
        <fullName evidence="3">Nitroreductase family deazaflavin-dependent oxidoreductase</fullName>
    </submittedName>
</protein>
<evidence type="ECO:0000313" key="4">
    <source>
        <dbReference type="Proteomes" id="UP000481583"/>
    </source>
</evidence>
<dbReference type="InterPro" id="IPR012349">
    <property type="entry name" value="Split_barrel_FMN-bd"/>
</dbReference>
<dbReference type="GO" id="GO:0016491">
    <property type="term" value="F:oxidoreductase activity"/>
    <property type="evidence" value="ECO:0007669"/>
    <property type="project" value="InterPro"/>
</dbReference>
<dbReference type="PANTHER" id="PTHR39428:SF1">
    <property type="entry name" value="F420H(2)-DEPENDENT QUINONE REDUCTASE RV1261C"/>
    <property type="match status" value="1"/>
</dbReference>
<evidence type="ECO:0000313" key="3">
    <source>
        <dbReference type="EMBL" id="NGN64995.1"/>
    </source>
</evidence>
<gene>
    <name evidence="3" type="ORF">G5C51_13950</name>
</gene>
<dbReference type="Pfam" id="PF04075">
    <property type="entry name" value="F420H2_quin_red"/>
    <property type="match status" value="1"/>
</dbReference>
<dbReference type="InterPro" id="IPR004378">
    <property type="entry name" value="F420H2_quin_Rdtase"/>
</dbReference>
<sequence length="149" mass="16601">MTTEQRNALNQQVAEQFRAQGGSGKIGEMMHADRMVLVTHTGARSGKRRTTPLGFWRLDGGRVFIVASAMGAPRAPDWFHNLVAHPDEVVVELGPERYDAVAAVASADERERLWGELIQQAPFFTEHQERAGRLIPLIELRRRAESAGD</sequence>
<reference evidence="3 4" key="1">
    <citation type="submission" date="2020-02" db="EMBL/GenBank/DDBJ databases">
        <title>Whole-genome analyses of novel actinobacteria.</title>
        <authorList>
            <person name="Sahin N."/>
        </authorList>
    </citation>
    <scope>NUCLEOTIDE SEQUENCE [LARGE SCALE GENOMIC DNA]</scope>
    <source>
        <strain evidence="3 4">A7024</strain>
    </source>
</reference>
<dbReference type="NCBIfam" id="TIGR00026">
    <property type="entry name" value="hi_GC_TIGR00026"/>
    <property type="match status" value="1"/>
</dbReference>
<comment type="caution">
    <text evidence="3">The sequence shown here is derived from an EMBL/GenBank/DDBJ whole genome shotgun (WGS) entry which is preliminary data.</text>
</comment>
<dbReference type="Gene3D" id="2.30.110.10">
    <property type="entry name" value="Electron Transport, Fmn-binding Protein, Chain A"/>
    <property type="match status" value="1"/>
</dbReference>
<proteinExistence type="inferred from homology"/>